<dbReference type="InterPro" id="IPR029017">
    <property type="entry name" value="Enolase-like_N"/>
</dbReference>
<gene>
    <name evidence="1" type="ORF">C492_00390</name>
</gene>
<sequence length="171" mass="18864">MDDARKRVDQVESLDDTNPDLYEALQSLTVAIEDVTFEGRRIETESRTFERTVIQIHGDGDTGFGEDVTPSIEAHKRLRKDGLALPTGAQTLRSFISALDTDSVLSEQTALRANGNHLRWAIESAALDLALKQSRQTLATVLDRTSEPMTFIAGLQLGDPPQLLRCSIQTV</sequence>
<reference evidence="1 2" key="1">
    <citation type="journal article" date="2014" name="PLoS Genet.">
        <title>Phylogenetically driven sequencing of extremely halophilic archaea reveals strategies for static and dynamic osmo-response.</title>
        <authorList>
            <person name="Becker E.A."/>
            <person name="Seitzer P.M."/>
            <person name="Tritt A."/>
            <person name="Larsen D."/>
            <person name="Krusor M."/>
            <person name="Yao A.I."/>
            <person name="Wu D."/>
            <person name="Madern D."/>
            <person name="Eisen J.A."/>
            <person name="Darling A.E."/>
            <person name="Facciotti M.T."/>
        </authorList>
    </citation>
    <scope>NUCLEOTIDE SEQUENCE [LARGE SCALE GENOMIC DNA]</scope>
    <source>
        <strain evidence="1 2">DSM 18795</strain>
    </source>
</reference>
<protein>
    <submittedName>
        <fullName evidence="1">Uncharacterized protein</fullName>
    </submittedName>
</protein>
<evidence type="ECO:0000313" key="2">
    <source>
        <dbReference type="Proteomes" id="UP000011531"/>
    </source>
</evidence>
<organism evidence="1 2">
    <name type="scientific">Natronococcus jeotgali DSM 18795</name>
    <dbReference type="NCBI Taxonomy" id="1227498"/>
    <lineage>
        <taxon>Archaea</taxon>
        <taxon>Methanobacteriati</taxon>
        <taxon>Methanobacteriota</taxon>
        <taxon>Stenosarchaea group</taxon>
        <taxon>Halobacteria</taxon>
        <taxon>Halobacteriales</taxon>
        <taxon>Natrialbaceae</taxon>
        <taxon>Natronococcus</taxon>
    </lineage>
</organism>
<keyword evidence="2" id="KW-1185">Reference proteome</keyword>
<accession>L9XZC0</accession>
<dbReference type="EMBL" id="AOIA01000009">
    <property type="protein sequence ID" value="ELY67184.1"/>
    <property type="molecule type" value="Genomic_DNA"/>
</dbReference>
<comment type="caution">
    <text evidence="1">The sequence shown here is derived from an EMBL/GenBank/DDBJ whole genome shotgun (WGS) entry which is preliminary data.</text>
</comment>
<dbReference type="Gene3D" id="3.20.20.120">
    <property type="entry name" value="Enolase-like C-terminal domain"/>
    <property type="match status" value="1"/>
</dbReference>
<dbReference type="Gene3D" id="3.30.390.10">
    <property type="entry name" value="Enolase-like, N-terminal domain"/>
    <property type="match status" value="1"/>
</dbReference>
<dbReference type="AlphaFoldDB" id="L9XZC0"/>
<proteinExistence type="predicted"/>
<dbReference type="RefSeq" id="WP_008419425.1">
    <property type="nucleotide sequence ID" value="NZ_AOIA01000009.1"/>
</dbReference>
<evidence type="ECO:0000313" key="1">
    <source>
        <dbReference type="EMBL" id="ELY67184.1"/>
    </source>
</evidence>
<dbReference type="InterPro" id="IPR036849">
    <property type="entry name" value="Enolase-like_C_sf"/>
</dbReference>
<dbReference type="Proteomes" id="UP000011531">
    <property type="component" value="Unassembled WGS sequence"/>
</dbReference>
<name>L9XZC0_9EURY</name>